<evidence type="ECO:0000256" key="3">
    <source>
        <dbReference type="ARBA" id="ARBA00023125"/>
    </source>
</evidence>
<organism evidence="5 6">
    <name type="scientific">Punica granatum</name>
    <name type="common">Pomegranate</name>
    <dbReference type="NCBI Taxonomy" id="22663"/>
    <lineage>
        <taxon>Eukaryota</taxon>
        <taxon>Viridiplantae</taxon>
        <taxon>Streptophyta</taxon>
        <taxon>Embryophyta</taxon>
        <taxon>Tracheophyta</taxon>
        <taxon>Spermatophyta</taxon>
        <taxon>Magnoliopsida</taxon>
        <taxon>eudicotyledons</taxon>
        <taxon>Gunneridae</taxon>
        <taxon>Pentapetalae</taxon>
        <taxon>rosids</taxon>
        <taxon>malvids</taxon>
        <taxon>Myrtales</taxon>
        <taxon>Lythraceae</taxon>
        <taxon>Punica</taxon>
    </lineage>
</organism>
<evidence type="ECO:0000256" key="4">
    <source>
        <dbReference type="ARBA" id="ARBA00023204"/>
    </source>
</evidence>
<keyword evidence="3" id="KW-0238">DNA-binding</keyword>
<dbReference type="Gene3D" id="1.10.20.10">
    <property type="entry name" value="Histone, subunit A"/>
    <property type="match status" value="1"/>
</dbReference>
<evidence type="ECO:0000313" key="5">
    <source>
        <dbReference type="EMBL" id="PKI61496.1"/>
    </source>
</evidence>
<dbReference type="GO" id="GO:0006281">
    <property type="term" value="P:DNA repair"/>
    <property type="evidence" value="ECO:0007669"/>
    <property type="project" value="UniProtKB-KW"/>
</dbReference>
<dbReference type="GO" id="GO:0071821">
    <property type="term" value="C:FANCM-MHF complex"/>
    <property type="evidence" value="ECO:0007669"/>
    <property type="project" value="InterPro"/>
</dbReference>
<dbReference type="STRING" id="22663.A0A2I0K1A9"/>
<evidence type="ECO:0000256" key="2">
    <source>
        <dbReference type="ARBA" id="ARBA00022763"/>
    </source>
</evidence>
<dbReference type="InterPro" id="IPR009072">
    <property type="entry name" value="Histone-fold"/>
</dbReference>
<keyword evidence="4" id="KW-0234">DNA repair</keyword>
<dbReference type="GO" id="GO:0031297">
    <property type="term" value="P:replication fork processing"/>
    <property type="evidence" value="ECO:0007669"/>
    <property type="project" value="TreeGrafter"/>
</dbReference>
<dbReference type="EMBL" id="PGOL01001031">
    <property type="protein sequence ID" value="PKI61496.1"/>
    <property type="molecule type" value="Genomic_DNA"/>
</dbReference>
<proteinExistence type="inferred from homology"/>
<gene>
    <name evidence="5" type="ORF">CRG98_018121</name>
</gene>
<sequence length="124" mass="13647">MDGGKEGGGEEEESAREALRDRLRLSSISIAQSQALRDGMDVSEPVLACIADLSFKYAEQLAIDVEQFVRHAGRNNMMCLCFEPLSSIAGNNDALYYRQKIAIGVKSHLAVTQFMRPSKTFSST</sequence>
<keyword evidence="2" id="KW-0227">DNA damage</keyword>
<dbReference type="PANTHER" id="PTHR22980">
    <property type="entry name" value="CORTISTATIN"/>
    <property type="match status" value="1"/>
</dbReference>
<name>A0A2I0K1A9_PUNGR</name>
<dbReference type="GO" id="GO:0003682">
    <property type="term" value="F:chromatin binding"/>
    <property type="evidence" value="ECO:0007669"/>
    <property type="project" value="TreeGrafter"/>
</dbReference>
<dbReference type="GO" id="GO:0000712">
    <property type="term" value="P:resolution of meiotic recombination intermediates"/>
    <property type="evidence" value="ECO:0007669"/>
    <property type="project" value="TreeGrafter"/>
</dbReference>
<dbReference type="AlphaFoldDB" id="A0A2I0K1A9"/>
<dbReference type="Pfam" id="PF15630">
    <property type="entry name" value="CENP-S"/>
    <property type="match status" value="1"/>
</dbReference>
<protein>
    <recommendedName>
        <fullName evidence="7">Protein MHF1 homolog</fullName>
    </recommendedName>
</protein>
<keyword evidence="6" id="KW-1185">Reference proteome</keyword>
<comment type="similarity">
    <text evidence="1">Belongs to the TAF9 family. CENP-S/MHF1 subfamily.</text>
</comment>
<evidence type="ECO:0008006" key="7">
    <source>
        <dbReference type="Google" id="ProtNLM"/>
    </source>
</evidence>
<accession>A0A2I0K1A9</accession>
<dbReference type="GO" id="GO:0046982">
    <property type="term" value="F:protein heterodimerization activity"/>
    <property type="evidence" value="ECO:0007669"/>
    <property type="project" value="InterPro"/>
</dbReference>
<evidence type="ECO:0000313" key="6">
    <source>
        <dbReference type="Proteomes" id="UP000233551"/>
    </source>
</evidence>
<comment type="caution">
    <text evidence="5">The sequence shown here is derived from an EMBL/GenBank/DDBJ whole genome shotgun (WGS) entry which is preliminary data.</text>
</comment>
<dbReference type="InterPro" id="IPR029003">
    <property type="entry name" value="CENP-S/Mhf1"/>
</dbReference>
<reference evidence="5 6" key="1">
    <citation type="submission" date="2017-11" db="EMBL/GenBank/DDBJ databases">
        <title>De-novo sequencing of pomegranate (Punica granatum L.) genome.</title>
        <authorList>
            <person name="Akparov Z."/>
            <person name="Amiraslanov A."/>
            <person name="Hajiyeva S."/>
            <person name="Abbasov M."/>
            <person name="Kaur K."/>
            <person name="Hamwieh A."/>
            <person name="Solovyev V."/>
            <person name="Salamov A."/>
            <person name="Braich B."/>
            <person name="Kosarev P."/>
            <person name="Mahmoud A."/>
            <person name="Hajiyev E."/>
            <person name="Babayeva S."/>
            <person name="Izzatullayeva V."/>
            <person name="Mammadov A."/>
            <person name="Mammadov A."/>
            <person name="Sharifova S."/>
            <person name="Ojaghi J."/>
            <person name="Eynullazada K."/>
            <person name="Bayramov B."/>
            <person name="Abdulazimova A."/>
            <person name="Shahmuradov I."/>
        </authorList>
    </citation>
    <scope>NUCLEOTIDE SEQUENCE [LARGE SCALE GENOMIC DNA]</scope>
    <source>
        <strain evidence="6">cv. AG2017</strain>
        <tissue evidence="5">Leaf</tissue>
    </source>
</reference>
<evidence type="ECO:0000256" key="1">
    <source>
        <dbReference type="ARBA" id="ARBA00006612"/>
    </source>
</evidence>
<dbReference type="GO" id="GO:0003677">
    <property type="term" value="F:DNA binding"/>
    <property type="evidence" value="ECO:0007669"/>
    <property type="project" value="UniProtKB-KW"/>
</dbReference>
<dbReference type="PANTHER" id="PTHR22980:SF0">
    <property type="entry name" value="CENTROMERE PROTEIN S"/>
    <property type="match status" value="1"/>
</dbReference>
<dbReference type="Proteomes" id="UP000233551">
    <property type="component" value="Unassembled WGS sequence"/>
</dbReference>